<accession>A0A0B5QLT4</accession>
<feature type="domain" description="Cadherin-like beta-sandwich-like" evidence="4">
    <location>
        <begin position="188"/>
        <end position="267"/>
    </location>
</feature>
<sequence length="433" mass="48670">MHKKIKYIIAATLVVAAVSGFAPSNNFLLGSVEAYASTYNDASNGELKSLDLTWGSGSKIKLLDSYSGDEVDLSSDTDYYVQLKGVSDFNVAAEVKGSGYVVKMFTSSSRSEKGEDVGQDVNIGSGYKDIYLRTYKSEEAYKEAYNDGDVSDCEKIYIIHARKESSTSEAEEDREYAYLDGIYLSDGSVDFSKNKTSYDVNVGEDVDKLTVRANPDDDDDYIEINGNSVYEDDNFEKTVNLDKGNNTITIYVEHEDEDTTYTLNVYRGKSANKTDSSNGQNFAIQTQEGSLNAWQRVDGKWRYVDGTGSVLKSTWWFDKDTGKNYYLGQDGFRTTGWFSDNNNWYYFNENGEMQTGWVNINKNWYYLNKSGAMQMGWLEDSTGNWYYLDGSGAMETGWIEDSNGKWYYLDSTGKMIKDSAIGAYKLGTDGELE</sequence>
<dbReference type="KEGG" id="cbei:LF65_05314"/>
<proteinExistence type="predicted"/>
<protein>
    <submittedName>
        <fullName evidence="5">Cell wall-binding protein</fullName>
    </submittedName>
</protein>
<dbReference type="Pfam" id="PF01473">
    <property type="entry name" value="Choline_bind_1"/>
    <property type="match status" value="2"/>
</dbReference>
<dbReference type="OrthoDB" id="1879046at2"/>
<feature type="chain" id="PRO_5038747785" evidence="3">
    <location>
        <begin position="23"/>
        <end position="433"/>
    </location>
</feature>
<feature type="repeat" description="Cell wall-binding" evidence="2">
    <location>
        <begin position="395"/>
        <end position="415"/>
    </location>
</feature>
<evidence type="ECO:0000259" key="4">
    <source>
        <dbReference type="Pfam" id="PF12733"/>
    </source>
</evidence>
<dbReference type="Proteomes" id="UP000031866">
    <property type="component" value="Chromosome"/>
</dbReference>
<gene>
    <name evidence="5" type="ORF">LF65_05314</name>
</gene>
<dbReference type="PROSITE" id="PS51170">
    <property type="entry name" value="CW"/>
    <property type="match status" value="4"/>
</dbReference>
<dbReference type="Pfam" id="PF12733">
    <property type="entry name" value="Cadherin-like"/>
    <property type="match status" value="1"/>
</dbReference>
<reference evidence="6" key="1">
    <citation type="submission" date="2014-12" db="EMBL/GenBank/DDBJ databases">
        <title>Genome sequence of Clostridium beijerinckii strain 59B.</title>
        <authorList>
            <person name="Little G.T."/>
            <person name="Minton N.P."/>
        </authorList>
    </citation>
    <scope>NUCLEOTIDE SEQUENCE [LARGE SCALE GENOMIC DNA]</scope>
    <source>
        <strain evidence="6">59B</strain>
    </source>
</reference>
<dbReference type="AlphaFoldDB" id="A0A0B5QLT4"/>
<keyword evidence="3" id="KW-0732">Signal</keyword>
<dbReference type="EMBL" id="CP010086">
    <property type="protein sequence ID" value="AJH01836.1"/>
    <property type="molecule type" value="Genomic_DNA"/>
</dbReference>
<feature type="repeat" description="Cell wall-binding" evidence="2">
    <location>
        <begin position="374"/>
        <end position="394"/>
    </location>
</feature>
<feature type="repeat" description="Cell wall-binding" evidence="2">
    <location>
        <begin position="334"/>
        <end position="353"/>
    </location>
</feature>
<keyword evidence="1" id="KW-0677">Repeat</keyword>
<dbReference type="InterPro" id="IPR025883">
    <property type="entry name" value="Cadherin-like_domain"/>
</dbReference>
<feature type="signal peptide" evidence="3">
    <location>
        <begin position="1"/>
        <end position="22"/>
    </location>
</feature>
<evidence type="ECO:0000313" key="6">
    <source>
        <dbReference type="Proteomes" id="UP000031866"/>
    </source>
</evidence>
<evidence type="ECO:0000256" key="1">
    <source>
        <dbReference type="ARBA" id="ARBA00022737"/>
    </source>
</evidence>
<dbReference type="RefSeq" id="WP_041900307.1">
    <property type="nucleotide sequence ID" value="NZ_CP010086.2"/>
</dbReference>
<dbReference type="SUPFAM" id="SSF69360">
    <property type="entry name" value="Cell wall binding repeat"/>
    <property type="match status" value="1"/>
</dbReference>
<dbReference type="STRING" id="1520.LF65_05314"/>
<dbReference type="InterPro" id="IPR018337">
    <property type="entry name" value="Cell_wall/Cho-bd_repeat"/>
</dbReference>
<evidence type="ECO:0000256" key="2">
    <source>
        <dbReference type="PROSITE-ProRule" id="PRU00591"/>
    </source>
</evidence>
<evidence type="ECO:0000313" key="5">
    <source>
        <dbReference type="EMBL" id="AJH01836.1"/>
    </source>
</evidence>
<organism evidence="5 6">
    <name type="scientific">Clostridium beijerinckii</name>
    <name type="common">Clostridium MP</name>
    <dbReference type="NCBI Taxonomy" id="1520"/>
    <lineage>
        <taxon>Bacteria</taxon>
        <taxon>Bacillati</taxon>
        <taxon>Bacillota</taxon>
        <taxon>Clostridia</taxon>
        <taxon>Eubacteriales</taxon>
        <taxon>Clostridiaceae</taxon>
        <taxon>Clostridium</taxon>
    </lineage>
</organism>
<feature type="repeat" description="Cell wall-binding" evidence="2">
    <location>
        <begin position="354"/>
        <end position="373"/>
    </location>
</feature>
<dbReference type="Gene3D" id="2.10.270.10">
    <property type="entry name" value="Cholin Binding"/>
    <property type="match status" value="1"/>
</dbReference>
<name>A0A0B5QLT4_CLOBE</name>
<evidence type="ECO:0000256" key="3">
    <source>
        <dbReference type="SAM" id="SignalP"/>
    </source>
</evidence>
<dbReference type="Pfam" id="PF19127">
    <property type="entry name" value="Choline_bind_3"/>
    <property type="match status" value="1"/>
</dbReference>
<dbReference type="Gene3D" id="2.10.270.20">
    <property type="match status" value="1"/>
</dbReference>